<evidence type="ECO:0000256" key="3">
    <source>
        <dbReference type="ARBA" id="ARBA00022989"/>
    </source>
</evidence>
<evidence type="ECO:0000256" key="1">
    <source>
        <dbReference type="ARBA" id="ARBA00004141"/>
    </source>
</evidence>
<feature type="transmembrane region" description="Helical" evidence="6">
    <location>
        <begin position="84"/>
        <end position="102"/>
    </location>
</feature>
<dbReference type="HOGENOM" id="CLU_481614_0_0_1"/>
<dbReference type="EMBL" id="AFRT01000248">
    <property type="protein sequence ID" value="ELU44892.1"/>
    <property type="molecule type" value="Genomic_DNA"/>
</dbReference>
<evidence type="ECO:0000313" key="7">
    <source>
        <dbReference type="EMBL" id="ELU44892.1"/>
    </source>
</evidence>
<dbReference type="InterPro" id="IPR013248">
    <property type="entry name" value="Psh3/Shr3"/>
</dbReference>
<dbReference type="Pfam" id="PF07264">
    <property type="entry name" value="EI24"/>
    <property type="match status" value="1"/>
</dbReference>
<keyword evidence="4 6" id="KW-0472">Membrane</keyword>
<dbReference type="InterPro" id="IPR059112">
    <property type="entry name" value="CysZ/EI24"/>
</dbReference>
<evidence type="ECO:0000256" key="5">
    <source>
        <dbReference type="SAM" id="MobiDB-lite"/>
    </source>
</evidence>
<dbReference type="PANTHER" id="PTHR28228">
    <property type="entry name" value="SECRETORY COMPONENT PROTEIN SHR3"/>
    <property type="match status" value="1"/>
</dbReference>
<dbReference type="GO" id="GO:0051082">
    <property type="term" value="F:unfolded protein binding"/>
    <property type="evidence" value="ECO:0007669"/>
    <property type="project" value="TreeGrafter"/>
</dbReference>
<dbReference type="Proteomes" id="UP000011668">
    <property type="component" value="Unassembled WGS sequence"/>
</dbReference>
<dbReference type="PANTHER" id="PTHR28228:SF1">
    <property type="entry name" value="SECRETORY COMPONENT PROTEIN SHR3"/>
    <property type="match status" value="1"/>
</dbReference>
<dbReference type="OrthoDB" id="5229808at2759"/>
<evidence type="ECO:0000313" key="8">
    <source>
        <dbReference type="Proteomes" id="UP000011668"/>
    </source>
</evidence>
<proteinExistence type="predicted"/>
<keyword evidence="8" id="KW-1185">Reference proteome</keyword>
<organism evidence="7 8">
    <name type="scientific">Thanatephorus cucumeris (strain AG1-IA)</name>
    <name type="common">Rice sheath blight fungus</name>
    <name type="synonym">Rhizoctonia solani</name>
    <dbReference type="NCBI Taxonomy" id="983506"/>
    <lineage>
        <taxon>Eukaryota</taxon>
        <taxon>Fungi</taxon>
        <taxon>Dikarya</taxon>
        <taxon>Basidiomycota</taxon>
        <taxon>Agaricomycotina</taxon>
        <taxon>Agaricomycetes</taxon>
        <taxon>Cantharellales</taxon>
        <taxon>Ceratobasidiaceae</taxon>
        <taxon>Rhizoctonia</taxon>
        <taxon>Rhizoctonia solani AG-1</taxon>
    </lineage>
</organism>
<dbReference type="GO" id="GO:0005789">
    <property type="term" value="C:endoplasmic reticulum membrane"/>
    <property type="evidence" value="ECO:0007669"/>
    <property type="project" value="TreeGrafter"/>
</dbReference>
<dbReference type="SMART" id="SM00786">
    <property type="entry name" value="SHR3_chaperone"/>
    <property type="match status" value="1"/>
</dbReference>
<gene>
    <name evidence="7" type="ORF">AG1IA_01077</name>
</gene>
<comment type="caution">
    <text evidence="7">The sequence shown here is derived from an EMBL/GenBank/DDBJ whole genome shotgun (WGS) entry which is preliminary data.</text>
</comment>
<dbReference type="Pfam" id="PF08229">
    <property type="entry name" value="SHR3_chaperone"/>
    <property type="match status" value="1"/>
</dbReference>
<feature type="transmembrane region" description="Helical" evidence="6">
    <location>
        <begin position="45"/>
        <end position="72"/>
    </location>
</feature>
<feature type="transmembrane region" description="Helical" evidence="6">
    <location>
        <begin position="436"/>
        <end position="455"/>
    </location>
</feature>
<evidence type="ECO:0000256" key="2">
    <source>
        <dbReference type="ARBA" id="ARBA00022692"/>
    </source>
</evidence>
<protein>
    <submittedName>
        <fullName evidence="7">EI24 domain-containing protein</fullName>
    </submittedName>
</protein>
<feature type="compositionally biased region" description="Polar residues" evidence="5">
    <location>
        <begin position="246"/>
        <end position="275"/>
    </location>
</feature>
<dbReference type="AlphaFoldDB" id="L8X719"/>
<name>L8X719_THACA</name>
<evidence type="ECO:0000256" key="4">
    <source>
        <dbReference type="ARBA" id="ARBA00023136"/>
    </source>
</evidence>
<accession>L8X719</accession>
<feature type="transmembrane region" description="Helical" evidence="6">
    <location>
        <begin position="402"/>
        <end position="424"/>
    </location>
</feature>
<feature type="region of interest" description="Disordered" evidence="5">
    <location>
        <begin position="178"/>
        <end position="307"/>
    </location>
</feature>
<comment type="subcellular location">
    <subcellularLocation>
        <location evidence="1">Membrane</location>
        <topology evidence="1">Multi-pass membrane protein</topology>
    </subcellularLocation>
</comment>
<evidence type="ECO:0000256" key="6">
    <source>
        <dbReference type="SAM" id="Phobius"/>
    </source>
</evidence>
<keyword evidence="3 6" id="KW-1133">Transmembrane helix</keyword>
<dbReference type="GO" id="GO:0006888">
    <property type="term" value="P:endoplasmic reticulum to Golgi vesicle-mediated transport"/>
    <property type="evidence" value="ECO:0007669"/>
    <property type="project" value="TreeGrafter"/>
</dbReference>
<reference evidence="7 8" key="1">
    <citation type="journal article" date="2013" name="Nat. Commun.">
        <title>The evolution and pathogenic mechanisms of the rice sheath blight pathogen.</title>
        <authorList>
            <person name="Zheng A."/>
            <person name="Lin R."/>
            <person name="Xu L."/>
            <person name="Qin P."/>
            <person name="Tang C."/>
            <person name="Ai P."/>
            <person name="Zhang D."/>
            <person name="Liu Y."/>
            <person name="Sun Z."/>
            <person name="Feng H."/>
            <person name="Wang Y."/>
            <person name="Chen Y."/>
            <person name="Liang X."/>
            <person name="Fu R."/>
            <person name="Li Q."/>
            <person name="Zhang J."/>
            <person name="Yu X."/>
            <person name="Xie Z."/>
            <person name="Ding L."/>
            <person name="Guan P."/>
            <person name="Tang J."/>
            <person name="Liang Y."/>
            <person name="Wang S."/>
            <person name="Deng Q."/>
            <person name="Li S."/>
            <person name="Zhu J."/>
            <person name="Wang L."/>
            <person name="Liu H."/>
            <person name="Li P."/>
        </authorList>
    </citation>
    <scope>NUCLEOTIDE SEQUENCE [LARGE SCALE GENOMIC DNA]</scope>
    <source>
        <strain evidence="8">AG-1 IA</strain>
    </source>
</reference>
<sequence>MGVRAALAVCGTSFLLGTLSTHWIADWGTLWQPPLTDAHLRTSAAYYHILASMEGVLTLVPVAVAGLGGLALLWSFRDGRAGNLMFDGASIFLYACTVFVYYHSVIPSRFQFVGLAQIELKLSRTGLTHLSEPLPSTVSSIPKSTKEATLNLASYHLVCSVALTGVLILQAARYWAESPDGDEGSWGTDDTAPERKIRPSRRHSAGEEQSTPSQVRDSVSSRRRDGTNLHTLTVPGRTRAKRVATVTHTQPSTFVDTMSSRSGSTPAPSIRSTPASRRPIAANISGHGRVQTPRATPPVESTPGSVTPELRPLPHTQIHHQRSPYSPHEASAATYPRFLPVWETARLQIGFFARGLLDANRWDRVIKIVLEDAEVRSNGTYAGDQHTSYDLIRHFILVFKSLLLNSLSLASIYTLDLIFVPLLAGKQDRWLHRNFGSLYTVFWLLPVIGVSLYLNSTFSSGIAKRIFQLQHGRSVAPAPTGFSGMLNTIATSAYRVILIFSYMSISLALSYVPIIGSTAAFIFVCWIDASAIDCALHEWFQSCQRRSICAYISSGTNARLKIPTAC</sequence>
<keyword evidence="2 6" id="KW-0812">Transmembrane</keyword>